<protein>
    <submittedName>
        <fullName evidence="3">Uncharacterized protein</fullName>
    </submittedName>
</protein>
<reference evidence="3 4" key="1">
    <citation type="journal article" date="2015" name="Genome Announc.">
        <title>Genome sequence and annotation of Trichoderma parareesei, the ancestor of the cellulase producer Trichoderma reesei.</title>
        <authorList>
            <person name="Yang D."/>
            <person name="Pomraning K."/>
            <person name="Kopchinskiy A."/>
            <person name="Karimi Aghcheh R."/>
            <person name="Atanasova L."/>
            <person name="Chenthamara K."/>
            <person name="Baker S.E."/>
            <person name="Zhang R."/>
            <person name="Shen Q."/>
            <person name="Freitag M."/>
            <person name="Kubicek C.P."/>
            <person name="Druzhinina I.S."/>
        </authorList>
    </citation>
    <scope>NUCLEOTIDE SEQUENCE [LARGE SCALE GENOMIC DNA]</scope>
    <source>
        <strain evidence="3 4">CBS 125925</strain>
    </source>
</reference>
<dbReference type="Proteomes" id="UP000219286">
    <property type="component" value="Unassembled WGS sequence"/>
</dbReference>
<evidence type="ECO:0000256" key="2">
    <source>
        <dbReference type="SAM" id="MobiDB-lite"/>
    </source>
</evidence>
<comment type="caution">
    <text evidence="3">The sequence shown here is derived from an EMBL/GenBank/DDBJ whole genome shotgun (WGS) entry which is preliminary data.</text>
</comment>
<dbReference type="Pfam" id="PF11951">
    <property type="entry name" value="Fungal_trans_2"/>
    <property type="match status" value="2"/>
</dbReference>
<dbReference type="PANTHER" id="PTHR37540">
    <property type="entry name" value="TRANSCRIPTION FACTOR (ACR-2), PUTATIVE-RELATED-RELATED"/>
    <property type="match status" value="1"/>
</dbReference>
<feature type="compositionally biased region" description="Basic residues" evidence="2">
    <location>
        <begin position="86"/>
        <end position="99"/>
    </location>
</feature>
<name>A0A2H2Z984_TRIPA</name>
<evidence type="ECO:0000313" key="4">
    <source>
        <dbReference type="Proteomes" id="UP000219286"/>
    </source>
</evidence>
<organism evidence="3 4">
    <name type="scientific">Trichoderma parareesei</name>
    <name type="common">Filamentous fungus</name>
    <dbReference type="NCBI Taxonomy" id="858221"/>
    <lineage>
        <taxon>Eukaryota</taxon>
        <taxon>Fungi</taxon>
        <taxon>Dikarya</taxon>
        <taxon>Ascomycota</taxon>
        <taxon>Pezizomycotina</taxon>
        <taxon>Sordariomycetes</taxon>
        <taxon>Hypocreomycetidae</taxon>
        <taxon>Hypocreales</taxon>
        <taxon>Hypocreaceae</taxon>
        <taxon>Trichoderma</taxon>
    </lineage>
</organism>
<dbReference type="AlphaFoldDB" id="A0A2H2Z984"/>
<keyword evidence="4" id="KW-1185">Reference proteome</keyword>
<accession>A0A2H2Z984</accession>
<evidence type="ECO:0000256" key="1">
    <source>
        <dbReference type="ARBA" id="ARBA00023242"/>
    </source>
</evidence>
<feature type="region of interest" description="Disordered" evidence="2">
    <location>
        <begin position="77"/>
        <end position="110"/>
    </location>
</feature>
<sequence length="508" mass="56431">MSKAGENVILPSNAVFLVHKVGTSKAGHETQWETRAKAMRAAPDLNPVLSIRNNKNDAVKTKSDAAEGGSWEFVSYTPRKDQQLQKRPKKGEPKRKRRTQTNNDAHKNKSTSIVSIKQNPTLLRNPNLLPPDLPVALVGHALLYINFYFHSIATGAYTLPCLLFNPAKRDWFPRMMQDEAWRCIILSLSASTLASLTGSPSNYVDSHALLDEALRQLKSRVASGALPSDQTLGAISCLSMWSNEQGNLEKAWVHAKGLAELVKLRGGFSKISDGMRSKVYRGVFDIAVNSDRPPLLEDGLRGFPNNEVIVSEDDGLEREESDLDTSECRIPSHLSSTFDDVVQFSATVDEAMTRNIKLDTNPLYELVFGLYNRLLSCQSDSMSGCDNSFRICLILYIKSIVSHDCPNTTSMHLVKKLQASLQDCLAAHSSTPLTKWKLFVGGMAATDGTREKQWFVQRLAETLTENEMKSEGGWELFQAELGSIVWTKPINEAAGHRLWLQIADAQPQ</sequence>
<dbReference type="OrthoDB" id="4158087at2759"/>
<dbReference type="EMBL" id="LFMI01000355">
    <property type="protein sequence ID" value="OTA02698.1"/>
    <property type="molecule type" value="Genomic_DNA"/>
</dbReference>
<gene>
    <name evidence="3" type="ORF">A9Z42_0030930</name>
</gene>
<keyword evidence="1" id="KW-0539">Nucleus</keyword>
<dbReference type="InterPro" id="IPR021858">
    <property type="entry name" value="Fun_TF"/>
</dbReference>
<evidence type="ECO:0000313" key="3">
    <source>
        <dbReference type="EMBL" id="OTA02698.1"/>
    </source>
</evidence>
<dbReference type="PANTHER" id="PTHR37540:SF5">
    <property type="entry name" value="TRANSCRIPTION FACTOR DOMAIN-CONTAINING PROTEIN"/>
    <property type="match status" value="1"/>
</dbReference>
<proteinExistence type="predicted"/>